<organism evidence="1 2">
    <name type="scientific">Paenibacillus popilliae ATCC 14706</name>
    <dbReference type="NCBI Taxonomy" id="1212764"/>
    <lineage>
        <taxon>Bacteria</taxon>
        <taxon>Bacillati</taxon>
        <taxon>Bacillota</taxon>
        <taxon>Bacilli</taxon>
        <taxon>Bacillales</taxon>
        <taxon>Paenibacillaceae</taxon>
        <taxon>Paenibacillus</taxon>
    </lineage>
</organism>
<protein>
    <submittedName>
        <fullName evidence="1">Transcriptional regulator</fullName>
    </submittedName>
</protein>
<reference evidence="1 2" key="1">
    <citation type="submission" date="2012-10" db="EMBL/GenBank/DDBJ databases">
        <title>Draft Genome Sequence of Paenibacillus popilliae ATCC 14706T.</title>
        <authorList>
            <person name="Iiyama K."/>
            <person name="Mori K."/>
            <person name="Mon H."/>
            <person name="Chieda Y."/>
            <person name="Lee J.M."/>
            <person name="Kusakabe T."/>
            <person name="Tashiro K."/>
            <person name="Asano S."/>
            <person name="Yasunaga-Aoki C."/>
            <person name="Shimizu S."/>
        </authorList>
    </citation>
    <scope>NUCLEOTIDE SEQUENCE [LARGE SCALE GENOMIC DNA]</scope>
    <source>
        <strain evidence="1 2">ATCC 14706</strain>
    </source>
</reference>
<evidence type="ECO:0000313" key="2">
    <source>
        <dbReference type="Proteomes" id="UP000029453"/>
    </source>
</evidence>
<comment type="caution">
    <text evidence="1">The sequence shown here is derived from an EMBL/GenBank/DDBJ whole genome shotgun (WGS) entry which is preliminary data.</text>
</comment>
<gene>
    <name evidence="1" type="ORF">PPOP_3105</name>
</gene>
<name>M9LKA4_PAEPP</name>
<evidence type="ECO:0000313" key="1">
    <source>
        <dbReference type="EMBL" id="GAC43705.1"/>
    </source>
</evidence>
<sequence length="71" mass="7701">MPRKGCGVGSNAGCAAAIAINSDFGAIYCITDWIRLSLTNDDPIGLRYGWRGMCFLGRIVSFRNSFGSTDY</sequence>
<dbReference type="Proteomes" id="UP000029453">
    <property type="component" value="Unassembled WGS sequence"/>
</dbReference>
<keyword evidence="2" id="KW-1185">Reference proteome</keyword>
<proteinExistence type="predicted"/>
<dbReference type="AlphaFoldDB" id="M9LKA4"/>
<accession>M9LKA4</accession>
<dbReference type="EMBL" id="BALG01000244">
    <property type="protein sequence ID" value="GAC43705.1"/>
    <property type="molecule type" value="Genomic_DNA"/>
</dbReference>